<dbReference type="SUPFAM" id="SSF48264">
    <property type="entry name" value="Cytochrome P450"/>
    <property type="match status" value="1"/>
</dbReference>
<reference evidence="8" key="1">
    <citation type="submission" date="2017-03" db="EMBL/GenBank/DDBJ databases">
        <title>Genomes of endolithic fungi from Antarctica.</title>
        <authorList>
            <person name="Coleine C."/>
            <person name="Masonjones S."/>
            <person name="Stajich J.E."/>
        </authorList>
    </citation>
    <scope>NUCLEOTIDE SEQUENCE [LARGE SCALE GENOMIC DNA]</scope>
    <source>
        <strain evidence="8">CCFEE 5527</strain>
    </source>
</reference>
<sequence>MEASIQVSSDRMRYHEDNSTVAAAATSTSDLQPVLSTDLTPLLHSKFLWGASLLLLFFIARAFTSKQKLPAGVKRLPRLPGLPYIGRPWDVPGPGVAAAWHFGGLHKKYGPIYEWYIMGTLHIWVETDKVARDLFVTRQKKYCDRNELPATVKVKTGGQLLPLMGYGDQFKRYKNFMHYIMRNSSPKAFYGWPVVENKKTLRRLLETPDRWSEHMIVHCARTIGSVAWGDPQHGSKLLQMVPYLLKSVSPAGPIINKLSFLANLPEAISPWKQQEKVHYARVRKAFWEALTDVKERHDKGLVADCWSSLWFQAQDQEKEKAGFKMDWDEAAHAIGSSSFVAIATIGGPLHAFFAAMCHYPAWQVKVQAEIDRVCPDRLPTTEDMPNLPMLRATVKEVLRWRQPTPLGVPHVAMEDDIYEGYLIPKGAIVHANHYLISREESMFPRGEEFLPERWIDPSYPTYKEPLTEFPNLRGDTGFGYGNRACPGVDLTQTELTTLLGALLWSFNIARHSGRRGDENPIPWYEVNPFVITMMKPFDCSIQVRSEAKRAYILEQPEAQDAGYLIRSHDEPTTSEWDMVRSESEALPKPYTWEGLTVPFGKPATMPTYAPGI</sequence>
<comment type="similarity">
    <text evidence="1 6">Belongs to the cytochrome P450 family.</text>
</comment>
<dbReference type="InterPro" id="IPR002401">
    <property type="entry name" value="Cyt_P450_E_grp-I"/>
</dbReference>
<dbReference type="STRING" id="1507870.A0A1V8T5K8"/>
<evidence type="ECO:0000313" key="8">
    <source>
        <dbReference type="Proteomes" id="UP000192596"/>
    </source>
</evidence>
<dbReference type="InParanoid" id="A0A1V8T5K8"/>
<protein>
    <submittedName>
        <fullName evidence="7">Uncharacterized protein</fullName>
    </submittedName>
</protein>
<dbReference type="GO" id="GO:0005506">
    <property type="term" value="F:iron ion binding"/>
    <property type="evidence" value="ECO:0007669"/>
    <property type="project" value="InterPro"/>
</dbReference>
<dbReference type="OrthoDB" id="1470350at2759"/>
<dbReference type="Pfam" id="PF00067">
    <property type="entry name" value="p450"/>
    <property type="match status" value="1"/>
</dbReference>
<dbReference type="PANTHER" id="PTHR46300:SF8">
    <property type="entry name" value="CYTOCHROME P450 2E1"/>
    <property type="match status" value="1"/>
</dbReference>
<dbReference type="Gene3D" id="1.10.630.10">
    <property type="entry name" value="Cytochrome P450"/>
    <property type="match status" value="1"/>
</dbReference>
<evidence type="ECO:0000256" key="6">
    <source>
        <dbReference type="RuleBase" id="RU000461"/>
    </source>
</evidence>
<evidence type="ECO:0000313" key="7">
    <source>
        <dbReference type="EMBL" id="OQO06706.1"/>
    </source>
</evidence>
<evidence type="ECO:0000256" key="5">
    <source>
        <dbReference type="PIRSR" id="PIRSR602401-1"/>
    </source>
</evidence>
<keyword evidence="3 6" id="KW-0560">Oxidoreductase</keyword>
<dbReference type="AlphaFoldDB" id="A0A1V8T5K8"/>
<dbReference type="InterPro" id="IPR017972">
    <property type="entry name" value="Cyt_P450_CS"/>
</dbReference>
<dbReference type="PANTHER" id="PTHR46300">
    <property type="entry name" value="P450, PUTATIVE (EUROFUNG)-RELATED-RELATED"/>
    <property type="match status" value="1"/>
</dbReference>
<name>A0A1V8T5K8_9PEZI</name>
<feature type="binding site" description="axial binding residue" evidence="5">
    <location>
        <position position="485"/>
    </location>
    <ligand>
        <name>heme</name>
        <dbReference type="ChEBI" id="CHEBI:30413"/>
    </ligand>
    <ligandPart>
        <name>Fe</name>
        <dbReference type="ChEBI" id="CHEBI:18248"/>
    </ligandPart>
</feature>
<keyword evidence="2 5" id="KW-0479">Metal-binding</keyword>
<accession>A0A1V8T5K8</accession>
<proteinExistence type="inferred from homology"/>
<dbReference type="PROSITE" id="PS00086">
    <property type="entry name" value="CYTOCHROME_P450"/>
    <property type="match status" value="1"/>
</dbReference>
<dbReference type="GO" id="GO:0016705">
    <property type="term" value="F:oxidoreductase activity, acting on paired donors, with incorporation or reduction of molecular oxygen"/>
    <property type="evidence" value="ECO:0007669"/>
    <property type="project" value="InterPro"/>
</dbReference>
<keyword evidence="6" id="KW-0503">Monooxygenase</keyword>
<evidence type="ECO:0000256" key="1">
    <source>
        <dbReference type="ARBA" id="ARBA00010617"/>
    </source>
</evidence>
<dbReference type="GO" id="GO:0004497">
    <property type="term" value="F:monooxygenase activity"/>
    <property type="evidence" value="ECO:0007669"/>
    <property type="project" value="UniProtKB-KW"/>
</dbReference>
<evidence type="ECO:0000256" key="2">
    <source>
        <dbReference type="ARBA" id="ARBA00022723"/>
    </source>
</evidence>
<keyword evidence="5 6" id="KW-0349">Heme</keyword>
<dbReference type="InterPro" id="IPR036396">
    <property type="entry name" value="Cyt_P450_sf"/>
</dbReference>
<keyword evidence="8" id="KW-1185">Reference proteome</keyword>
<dbReference type="InterPro" id="IPR001128">
    <property type="entry name" value="Cyt_P450"/>
</dbReference>
<keyword evidence="4 5" id="KW-0408">Iron</keyword>
<comment type="cofactor">
    <cofactor evidence="5">
        <name>heme</name>
        <dbReference type="ChEBI" id="CHEBI:30413"/>
    </cofactor>
</comment>
<dbReference type="InterPro" id="IPR050364">
    <property type="entry name" value="Cytochrome_P450_fung"/>
</dbReference>
<evidence type="ECO:0000256" key="3">
    <source>
        <dbReference type="ARBA" id="ARBA00023002"/>
    </source>
</evidence>
<dbReference type="EMBL" id="NAJO01000016">
    <property type="protein sequence ID" value="OQO06706.1"/>
    <property type="molecule type" value="Genomic_DNA"/>
</dbReference>
<organism evidence="7 8">
    <name type="scientific">Cryoendolithus antarcticus</name>
    <dbReference type="NCBI Taxonomy" id="1507870"/>
    <lineage>
        <taxon>Eukaryota</taxon>
        <taxon>Fungi</taxon>
        <taxon>Dikarya</taxon>
        <taxon>Ascomycota</taxon>
        <taxon>Pezizomycotina</taxon>
        <taxon>Dothideomycetes</taxon>
        <taxon>Dothideomycetidae</taxon>
        <taxon>Cladosporiales</taxon>
        <taxon>Cladosporiaceae</taxon>
        <taxon>Cryoendolithus</taxon>
    </lineage>
</organism>
<evidence type="ECO:0000256" key="4">
    <source>
        <dbReference type="ARBA" id="ARBA00023004"/>
    </source>
</evidence>
<dbReference type="GO" id="GO:0020037">
    <property type="term" value="F:heme binding"/>
    <property type="evidence" value="ECO:0007669"/>
    <property type="project" value="InterPro"/>
</dbReference>
<dbReference type="Proteomes" id="UP000192596">
    <property type="component" value="Unassembled WGS sequence"/>
</dbReference>
<comment type="caution">
    <text evidence="7">The sequence shown here is derived from an EMBL/GenBank/DDBJ whole genome shotgun (WGS) entry which is preliminary data.</text>
</comment>
<gene>
    <name evidence="7" type="ORF">B0A48_08493</name>
</gene>
<dbReference type="PRINTS" id="PR00463">
    <property type="entry name" value="EP450I"/>
</dbReference>